<keyword evidence="10" id="KW-1185">Reference proteome</keyword>
<gene>
    <name evidence="9" type="ORF">Ae201684_017308</name>
</gene>
<evidence type="ECO:0000259" key="8">
    <source>
        <dbReference type="Pfam" id="PF09816"/>
    </source>
</evidence>
<evidence type="ECO:0000256" key="7">
    <source>
        <dbReference type="ARBA" id="ARBA00023242"/>
    </source>
</evidence>
<keyword evidence="6" id="KW-0804">Transcription</keyword>
<sequence>MDGPQDGEEYSVEIGNSIKGASSTDAVQCSFRYDFQPASVDTTVCGLVTVASNTVVVEMAHSNAAGGIEFKGKITDNKEVECVLIFDPEKKTFVLEKLPLSCTQLRHVRKSTRAIPSKNKDF</sequence>
<comment type="caution">
    <text evidence="9">The sequence shown here is derived from an EMBL/GenBank/DDBJ whole genome shotgun (WGS) entry which is preliminary data.</text>
</comment>
<dbReference type="Pfam" id="PF09816">
    <property type="entry name" value="EAF"/>
    <property type="match status" value="1"/>
</dbReference>
<dbReference type="InterPro" id="IPR019194">
    <property type="entry name" value="Tscrpt_elong_fac_Eaf_N"/>
</dbReference>
<evidence type="ECO:0000313" key="10">
    <source>
        <dbReference type="Proteomes" id="UP000481153"/>
    </source>
</evidence>
<dbReference type="PANTHER" id="PTHR15970">
    <property type="entry name" value="ELL-ASSOCIATED FACTOR EAF"/>
    <property type="match status" value="1"/>
</dbReference>
<comment type="subcellular location">
    <subcellularLocation>
        <location evidence="1">Nucleus</location>
    </subcellularLocation>
</comment>
<dbReference type="GO" id="GO:0032783">
    <property type="term" value="C:super elongation complex"/>
    <property type="evidence" value="ECO:0007669"/>
    <property type="project" value="InterPro"/>
</dbReference>
<evidence type="ECO:0000256" key="1">
    <source>
        <dbReference type="ARBA" id="ARBA00004123"/>
    </source>
</evidence>
<reference evidence="9 10" key="1">
    <citation type="submission" date="2019-07" db="EMBL/GenBank/DDBJ databases">
        <title>Genomics analysis of Aphanomyces spp. identifies a new class of oomycete effector associated with host adaptation.</title>
        <authorList>
            <person name="Gaulin E."/>
        </authorList>
    </citation>
    <scope>NUCLEOTIDE SEQUENCE [LARGE SCALE GENOMIC DNA]</scope>
    <source>
        <strain evidence="9 10">ATCC 201684</strain>
    </source>
</reference>
<evidence type="ECO:0000256" key="5">
    <source>
        <dbReference type="ARBA" id="ARBA00023159"/>
    </source>
</evidence>
<dbReference type="PANTHER" id="PTHR15970:SF2">
    <property type="entry name" value="ELL-ASSOCIATED FACTOR EAF"/>
    <property type="match status" value="1"/>
</dbReference>
<dbReference type="EMBL" id="VJMJ01000292">
    <property type="protein sequence ID" value="KAF0723928.1"/>
    <property type="molecule type" value="Genomic_DNA"/>
</dbReference>
<evidence type="ECO:0000256" key="6">
    <source>
        <dbReference type="ARBA" id="ARBA00023163"/>
    </source>
</evidence>
<accession>A0A6G0W9R7</accession>
<proteinExistence type="inferred from homology"/>
<dbReference type="GO" id="GO:0003711">
    <property type="term" value="F:transcription elongation factor activity"/>
    <property type="evidence" value="ECO:0007669"/>
    <property type="project" value="TreeGrafter"/>
</dbReference>
<keyword evidence="7" id="KW-0539">Nucleus</keyword>
<feature type="domain" description="Transcription elongation factor Eaf N-terminal" evidence="8">
    <location>
        <begin position="10"/>
        <end position="110"/>
    </location>
</feature>
<dbReference type="InterPro" id="IPR027093">
    <property type="entry name" value="EAF_fam"/>
</dbReference>
<evidence type="ECO:0000256" key="2">
    <source>
        <dbReference type="ARBA" id="ARBA00007798"/>
    </source>
</evidence>
<dbReference type="AlphaFoldDB" id="A0A6G0W9R7"/>
<keyword evidence="4" id="KW-0805">Transcription regulation</keyword>
<keyword evidence="5" id="KW-0010">Activator</keyword>
<dbReference type="Proteomes" id="UP000481153">
    <property type="component" value="Unassembled WGS sequence"/>
</dbReference>
<dbReference type="GO" id="GO:0006368">
    <property type="term" value="P:transcription elongation by RNA polymerase II"/>
    <property type="evidence" value="ECO:0007669"/>
    <property type="project" value="InterPro"/>
</dbReference>
<organism evidence="9 10">
    <name type="scientific">Aphanomyces euteiches</name>
    <dbReference type="NCBI Taxonomy" id="100861"/>
    <lineage>
        <taxon>Eukaryota</taxon>
        <taxon>Sar</taxon>
        <taxon>Stramenopiles</taxon>
        <taxon>Oomycota</taxon>
        <taxon>Saprolegniomycetes</taxon>
        <taxon>Saprolegniales</taxon>
        <taxon>Verrucalvaceae</taxon>
        <taxon>Aphanomyces</taxon>
    </lineage>
</organism>
<evidence type="ECO:0000313" key="9">
    <source>
        <dbReference type="EMBL" id="KAF0723928.1"/>
    </source>
</evidence>
<protein>
    <recommendedName>
        <fullName evidence="8">Transcription elongation factor Eaf N-terminal domain-containing protein</fullName>
    </recommendedName>
</protein>
<keyword evidence="3" id="KW-0597">Phosphoprotein</keyword>
<evidence type="ECO:0000256" key="4">
    <source>
        <dbReference type="ARBA" id="ARBA00023015"/>
    </source>
</evidence>
<name>A0A6G0W9R7_9STRA</name>
<comment type="similarity">
    <text evidence="2">Belongs to the EAF family.</text>
</comment>
<evidence type="ECO:0000256" key="3">
    <source>
        <dbReference type="ARBA" id="ARBA00022553"/>
    </source>
</evidence>
<dbReference type="VEuPathDB" id="FungiDB:AeMF1_016088"/>